<organism evidence="1 2">
    <name type="scientific">Paraburkholderia monticola</name>
    <dbReference type="NCBI Taxonomy" id="1399968"/>
    <lineage>
        <taxon>Bacteria</taxon>
        <taxon>Pseudomonadati</taxon>
        <taxon>Pseudomonadota</taxon>
        <taxon>Betaproteobacteria</taxon>
        <taxon>Burkholderiales</taxon>
        <taxon>Burkholderiaceae</taxon>
        <taxon>Paraburkholderia</taxon>
    </lineage>
</organism>
<dbReference type="OrthoDB" id="9112305at2"/>
<protein>
    <submittedName>
        <fullName evidence="1">Uncharacterized protein</fullName>
    </submittedName>
</protein>
<accession>A0A149PAU2</accession>
<dbReference type="EMBL" id="LRBG01000039">
    <property type="protein sequence ID" value="KXU82146.1"/>
    <property type="molecule type" value="Genomic_DNA"/>
</dbReference>
<comment type="caution">
    <text evidence="1">The sequence shown here is derived from an EMBL/GenBank/DDBJ whole genome shotgun (WGS) entry which is preliminary data.</text>
</comment>
<gene>
    <name evidence="1" type="ORF">CI15_31690</name>
</gene>
<keyword evidence="2" id="KW-1185">Reference proteome</keyword>
<dbReference type="AlphaFoldDB" id="A0A149PAU2"/>
<name>A0A149PAU2_9BURK</name>
<evidence type="ECO:0000313" key="1">
    <source>
        <dbReference type="EMBL" id="KXU82146.1"/>
    </source>
</evidence>
<dbReference type="RefSeq" id="WP_062136641.1">
    <property type="nucleotide sequence ID" value="NZ_LRBG01000039.1"/>
</dbReference>
<evidence type="ECO:0000313" key="2">
    <source>
        <dbReference type="Proteomes" id="UP000075613"/>
    </source>
</evidence>
<sequence length="132" mass="14528">MTDIALARKDACLAVVHAVLTDLIDDSDLIDASLRVADYLADDLEGKITETDAVLLAVSALTKVNRAMREWNDVDGNTMDAMKIANFVIDEEIHGYDTANNPRQSTTSEERIQEREAAVIRPVGSPTRPVHH</sequence>
<proteinExistence type="predicted"/>
<dbReference type="Proteomes" id="UP000075613">
    <property type="component" value="Unassembled WGS sequence"/>
</dbReference>
<reference evidence="1 2" key="1">
    <citation type="journal article" date="2015" name="Int. J. Syst. Evol. Microbiol.">
        <title>Burkholderia monticola sp. nov., isolated from mountain soil.</title>
        <authorList>
            <person name="Baek I."/>
            <person name="Seo B."/>
            <person name="Lee I."/>
            <person name="Yi H."/>
            <person name="Chun J."/>
        </authorList>
    </citation>
    <scope>NUCLEOTIDE SEQUENCE [LARGE SCALE GENOMIC DNA]</scope>
    <source>
        <strain evidence="1 2">JC2948</strain>
    </source>
</reference>